<dbReference type="PANTHER" id="PTHR16049">
    <property type="entry name" value="IQ DOMAIN-CONTAINING PROTEIN C"/>
    <property type="match status" value="1"/>
</dbReference>
<organism evidence="1 2">
    <name type="scientific">Calicophoron daubneyi</name>
    <name type="common">Rumen fluke</name>
    <name type="synonym">Paramphistomum daubneyi</name>
    <dbReference type="NCBI Taxonomy" id="300641"/>
    <lineage>
        <taxon>Eukaryota</taxon>
        <taxon>Metazoa</taxon>
        <taxon>Spiralia</taxon>
        <taxon>Lophotrochozoa</taxon>
        <taxon>Platyhelminthes</taxon>
        <taxon>Trematoda</taxon>
        <taxon>Digenea</taxon>
        <taxon>Plagiorchiida</taxon>
        <taxon>Pronocephalata</taxon>
        <taxon>Paramphistomoidea</taxon>
        <taxon>Paramphistomidae</taxon>
        <taxon>Calicophoron</taxon>
    </lineage>
</organism>
<reference evidence="1" key="1">
    <citation type="submission" date="2024-06" db="EMBL/GenBank/DDBJ databases">
        <authorList>
            <person name="Liu X."/>
            <person name="Lenzi L."/>
            <person name="Haldenby T S."/>
            <person name="Uol C."/>
        </authorList>
    </citation>
    <scope>NUCLEOTIDE SEQUENCE</scope>
</reference>
<name>A0AAV2TN47_CALDB</name>
<gene>
    <name evidence="1" type="ORF">CDAUBV1_LOCUS12892</name>
</gene>
<evidence type="ECO:0000313" key="2">
    <source>
        <dbReference type="Proteomes" id="UP001497525"/>
    </source>
</evidence>
<comment type="caution">
    <text evidence="1">The sequence shown here is derived from an EMBL/GenBank/DDBJ whole genome shotgun (WGS) entry which is preliminary data.</text>
</comment>
<dbReference type="PANTHER" id="PTHR16049:SF8">
    <property type="entry name" value="IQ DOMAIN-CONTAINING PROTEIN C"/>
    <property type="match status" value="1"/>
</dbReference>
<dbReference type="EMBL" id="CAXLJL010000489">
    <property type="protein sequence ID" value="CAL5138291.1"/>
    <property type="molecule type" value="Genomic_DNA"/>
</dbReference>
<accession>A0AAV2TN47</accession>
<dbReference type="Proteomes" id="UP001497525">
    <property type="component" value="Unassembled WGS sequence"/>
</dbReference>
<dbReference type="AlphaFoldDB" id="A0AAV2TN47"/>
<protein>
    <submittedName>
        <fullName evidence="1">Uncharacterized protein</fullName>
    </submittedName>
</protein>
<dbReference type="PROSITE" id="PS50096">
    <property type="entry name" value="IQ"/>
    <property type="match status" value="1"/>
</dbReference>
<sequence length="123" mass="13903">MSGSTLFHATCEDNDYLKKVRRAQAVVRGFLARTRLKRAIQCYNTIAAEIGDPAIELPKMVRPQPSRAKEQCSSHIATGNAANSAALCELYLRRNDLFFELVWLDQAVKSRVNFLNYKQACTH</sequence>
<dbReference type="InterPro" id="IPR042506">
    <property type="entry name" value="IQCC"/>
</dbReference>
<evidence type="ECO:0000313" key="1">
    <source>
        <dbReference type="EMBL" id="CAL5138291.1"/>
    </source>
</evidence>
<proteinExistence type="predicted"/>